<comment type="caution">
    <text evidence="3">The sequence shown here is derived from an EMBL/GenBank/DDBJ whole genome shotgun (WGS) entry which is preliminary data.</text>
</comment>
<comment type="similarity">
    <text evidence="1">Belongs to the helicase family.</text>
</comment>
<proteinExistence type="inferred from homology"/>
<dbReference type="GO" id="GO:0006281">
    <property type="term" value="P:DNA repair"/>
    <property type="evidence" value="ECO:0007669"/>
    <property type="project" value="UniProtKB-KW"/>
</dbReference>
<protein>
    <recommendedName>
        <fullName evidence="1">ATP-dependent DNA helicase</fullName>
        <ecNumber evidence="1">5.6.2.3</ecNumber>
    </recommendedName>
</protein>
<dbReference type="Pfam" id="PF05970">
    <property type="entry name" value="PIF1"/>
    <property type="match status" value="1"/>
</dbReference>
<dbReference type="EMBL" id="NCKV01038903">
    <property type="protein sequence ID" value="RWS18486.1"/>
    <property type="molecule type" value="Genomic_DNA"/>
</dbReference>
<evidence type="ECO:0000256" key="1">
    <source>
        <dbReference type="RuleBase" id="RU363044"/>
    </source>
</evidence>
<dbReference type="EC" id="5.6.2.3" evidence="1"/>
<gene>
    <name evidence="3" type="ORF">B4U80_09702</name>
</gene>
<dbReference type="STRING" id="299467.A0A443RT42"/>
<name>A0A443RT42_9ACAR</name>
<keyword evidence="1" id="KW-0234">DNA repair</keyword>
<dbReference type="InterPro" id="IPR010285">
    <property type="entry name" value="DNA_helicase_pif1-like_DEAD"/>
</dbReference>
<dbReference type="GO" id="GO:0000723">
    <property type="term" value="P:telomere maintenance"/>
    <property type="evidence" value="ECO:0007669"/>
    <property type="project" value="InterPro"/>
</dbReference>
<dbReference type="VEuPathDB" id="VectorBase:LDEU013554"/>
<keyword evidence="4" id="KW-1185">Reference proteome</keyword>
<dbReference type="GO" id="GO:0005524">
    <property type="term" value="F:ATP binding"/>
    <property type="evidence" value="ECO:0007669"/>
    <property type="project" value="UniProtKB-KW"/>
</dbReference>
<dbReference type="GO" id="GO:0006310">
    <property type="term" value="P:DNA recombination"/>
    <property type="evidence" value="ECO:0007669"/>
    <property type="project" value="UniProtKB-KW"/>
</dbReference>
<evidence type="ECO:0000259" key="2">
    <source>
        <dbReference type="Pfam" id="PF05970"/>
    </source>
</evidence>
<feature type="domain" description="DNA helicase Pif1-like DEAD-box helicase" evidence="2">
    <location>
        <begin position="9"/>
        <end position="66"/>
    </location>
</feature>
<sequence>MLLKIGQPGGCGKIFLYHILIHNAIYQKKKIFTIAWTGIAAILLPFGKTAHKSFQLPFSLEEKSTLYWIFLYGTMRQ</sequence>
<keyword evidence="1" id="KW-0067">ATP-binding</keyword>
<dbReference type="PANTHER" id="PTHR10492">
    <property type="match status" value="1"/>
</dbReference>
<comment type="cofactor">
    <cofactor evidence="1">
        <name>Mg(2+)</name>
        <dbReference type="ChEBI" id="CHEBI:18420"/>
    </cofactor>
</comment>
<keyword evidence="1" id="KW-0547">Nucleotide-binding</keyword>
<dbReference type="PANTHER" id="PTHR10492:SF57">
    <property type="entry name" value="ATP-DEPENDENT DNA HELICASE"/>
    <property type="match status" value="1"/>
</dbReference>
<dbReference type="OrthoDB" id="272985at2759"/>
<keyword evidence="1" id="KW-0227">DNA damage</keyword>
<evidence type="ECO:0000313" key="3">
    <source>
        <dbReference type="EMBL" id="RWS18486.1"/>
    </source>
</evidence>
<evidence type="ECO:0000313" key="4">
    <source>
        <dbReference type="Proteomes" id="UP000288716"/>
    </source>
</evidence>
<accession>A0A443RT42</accession>
<dbReference type="AlphaFoldDB" id="A0A443RT42"/>
<keyword evidence="1" id="KW-0378">Hydrolase</keyword>
<keyword evidence="1" id="KW-0233">DNA recombination</keyword>
<reference evidence="3 4" key="1">
    <citation type="journal article" date="2018" name="Gigascience">
        <title>Genomes of trombidid mites reveal novel predicted allergens and laterally-transferred genes associated with secondary metabolism.</title>
        <authorList>
            <person name="Dong X."/>
            <person name="Chaisiri K."/>
            <person name="Xia D."/>
            <person name="Armstrong S.D."/>
            <person name="Fang Y."/>
            <person name="Donnelly M.J."/>
            <person name="Kadowaki T."/>
            <person name="McGarry J.W."/>
            <person name="Darby A.C."/>
            <person name="Makepeace B.L."/>
        </authorList>
    </citation>
    <scope>NUCLEOTIDE SEQUENCE [LARGE SCALE GENOMIC DNA]</scope>
    <source>
        <strain evidence="3">UoL-UT</strain>
    </source>
</reference>
<dbReference type="Proteomes" id="UP000288716">
    <property type="component" value="Unassembled WGS sequence"/>
</dbReference>
<keyword evidence="1" id="KW-0347">Helicase</keyword>
<comment type="catalytic activity">
    <reaction evidence="1">
        <text>ATP + H2O = ADP + phosphate + H(+)</text>
        <dbReference type="Rhea" id="RHEA:13065"/>
        <dbReference type="ChEBI" id="CHEBI:15377"/>
        <dbReference type="ChEBI" id="CHEBI:15378"/>
        <dbReference type="ChEBI" id="CHEBI:30616"/>
        <dbReference type="ChEBI" id="CHEBI:43474"/>
        <dbReference type="ChEBI" id="CHEBI:456216"/>
        <dbReference type="EC" id="5.6.2.3"/>
    </reaction>
</comment>
<dbReference type="GO" id="GO:0016887">
    <property type="term" value="F:ATP hydrolysis activity"/>
    <property type="evidence" value="ECO:0007669"/>
    <property type="project" value="RHEA"/>
</dbReference>
<organism evidence="3 4">
    <name type="scientific">Leptotrombidium deliense</name>
    <dbReference type="NCBI Taxonomy" id="299467"/>
    <lineage>
        <taxon>Eukaryota</taxon>
        <taxon>Metazoa</taxon>
        <taxon>Ecdysozoa</taxon>
        <taxon>Arthropoda</taxon>
        <taxon>Chelicerata</taxon>
        <taxon>Arachnida</taxon>
        <taxon>Acari</taxon>
        <taxon>Acariformes</taxon>
        <taxon>Trombidiformes</taxon>
        <taxon>Prostigmata</taxon>
        <taxon>Anystina</taxon>
        <taxon>Parasitengona</taxon>
        <taxon>Trombiculoidea</taxon>
        <taxon>Trombiculidae</taxon>
        <taxon>Leptotrombidium</taxon>
    </lineage>
</organism>
<dbReference type="GO" id="GO:0043139">
    <property type="term" value="F:5'-3' DNA helicase activity"/>
    <property type="evidence" value="ECO:0007669"/>
    <property type="project" value="UniProtKB-EC"/>
</dbReference>